<evidence type="ECO:0000313" key="7">
    <source>
        <dbReference type="Proteomes" id="UP000182011"/>
    </source>
</evidence>
<dbReference type="Gene3D" id="2.60.40.1220">
    <property type="match status" value="2"/>
</dbReference>
<evidence type="ECO:0000313" key="6">
    <source>
        <dbReference type="EMBL" id="CUU08771.1"/>
    </source>
</evidence>
<organism evidence="6 7">
    <name type="scientific">Candidatus Kryptonium thompsonii</name>
    <dbReference type="NCBI Taxonomy" id="1633631"/>
    <lineage>
        <taxon>Bacteria</taxon>
        <taxon>Pseudomonadati</taxon>
        <taxon>Candidatus Kryptoniota</taxon>
        <taxon>Candidatus Kryptonium</taxon>
    </lineage>
</organism>
<dbReference type="Pfam" id="PF13229">
    <property type="entry name" value="Beta_helix"/>
    <property type="match status" value="1"/>
</dbReference>
<dbReference type="EMBL" id="FAOP01000011">
    <property type="protein sequence ID" value="CUU08771.1"/>
    <property type="molecule type" value="Genomic_DNA"/>
</dbReference>
<sequence length="1849" mass="199424">MRKFLILFLLVFISSSFAQLNIVTTVPSRNALNVNRDVVISVVFTQDIDPATLTSSNIRVYGSQTGLYSATISYDSSTRTVMIDPVKDFKPGEVVSVILTRGIRSVSGDSMLSSYVWSFTVKVDDGSGTYAAKVDYGVGSQPYGISLGDIDGDGDLDITVANNGSNTVSVLRNNGDGTYAAKVDYGVGINPHDISLGDIDNDGDLDIAVINWSSITVSVLRNNGDGTYAAKVDYGVGSEPNDISLGDIDSDGDLDIAVTNYYSNTVSVLRNNGDGTYAAKVDYGVGSIPRGISLGDIDNDGDLDIAVANYNSNTVSVLKNRNRSADIVLSSNSFFFGDVKVDSSKTLYLKINNDGIDSTLTGNLSLGLGSVFSLSKTSFSIPGLGVDSVGVTFKPTSKSRFEDSVIVTSNDLNKPKLYVKLVGNGVVDTLKPISFLPGKNALNVDKATNIEVTFSKDVDPTTLTSSTVKIQGSQSGLHQTNISYTSATKTATIDPLKDFIQGEVVSVTLTRGIRSTTGDSMSSSYTWSFTVKVDDGSGSFVRVRDIGVGDAPHSVHTSDLDGDGDIDIVVANRDLYTVSILRNDGGLSFVRVSDISVGSWPVSVHTSDLDGDGDIDIVVANLYSYTVSILRNDGGLSFVRVGDIGVGNLPSSVYTSDLDGDGDVDIIVANASSNAVSILRNDGGLSFVRIGDIGVGSGSSSVHTSDLDGDGDIDIVANWGSNTVSILRNDGGLNFVKVSDISVGTRPWSVHTSDLDGDRDIDIVVAGSYTALVLRNDGGLNFIRVSDISVGARPRSVHASDLDGDGDIDIVVANEDLNTVSIFRNDGSLSFVKVSDINVGSEPYSVYTSDLDGDGDVDIVVANWGSDTISILRNSNRGADISLDKKILSFGDVSVGGRKSLYLKIYNDGVDSVLSISLPSVNLPFSVSRASLSIPPLGLDSVEVVFSPSVSGEFIDSLMILSNDPREPRLVVRLVGYSGNYVSGVITENTVWTRSNSPYIVSGHIGVDAGVKLRIESGVRVVFKGRYNFNVDGILEVEGAEGDSVVFTSLYPDTMRYPGIRFRSGSSGSFRYARVEYSDNGIWANGSAGIEVYNSIFESNGYGISDTSSNLIVRGSKFLRNSVGVRVSSVSNVSIDSCIFDGNTSDGVNFYSSNGYVRYSNFVGNSVGVRANGGSVEVSGNKFERNSNGVYVDGWTYGTLKVIGNEIKSGVNGINYNYGVGYLEVVNNVIRDNSGWGMYLYGVSGGVARGNLVSGNGSGVYIWDNGGVNFERNRVVNNGGVGLQTNLSISIRENVISGNLGDGINTRGNNQILYNDIFDNFGDGIETLGKPVVNYNNIYGNVEYDFRATLQASDSIDAKYNWWGTADRNEIISKIYDFYDDGVTVRVRFEPYYSEKVGMLAVTGFRAESRPGGEVRFSWDRHPFASRYALYSDNQTGVLDTNFAIIEVDSSVLSYSGIFADGYYKFGIRAISYDGRKSPVVVLDSVVSDSRAPVLVYAFGVQRDSVITVKFNEAVDVSSVIDTSNWRLNLGLKVGSVKPNMRYIVEYYSGTNFETFVSKDTVRDLSVINFNWGYSAPKSGINIDYFSVRFKGYIYIPLPGDYTFSLNASQYDGVRLIVGSDTLINQWNDWWKSYPLSVTRNYGAGIYPIILEFSEYYGDAFVGLSWRRLDGVTELVPIYLKTNIYYLHLSSGQVLPSADSLISLSCRNIKDLVGNVSGEQIYDFYPDDGNSNPSIVLSDILGEVSGDVRVDYVVSDVEGDSVRLRVEYSVNGVDWNRASIVGDTLVGRGGYSGYLVWRSGADLPGYYGDVIFRITPRDNDPHNWGESGRIVLRVDNYHGHRVSFVLVDT</sequence>
<dbReference type="Gene3D" id="2.130.10.130">
    <property type="entry name" value="Integrin alpha, N-terminal"/>
    <property type="match status" value="1"/>
</dbReference>
<evidence type="ECO:0000259" key="5">
    <source>
        <dbReference type="PROSITE" id="PS51820"/>
    </source>
</evidence>
<dbReference type="InterPro" id="IPR031549">
    <property type="entry name" value="ASH"/>
</dbReference>
<dbReference type="Gene3D" id="2.30.30.100">
    <property type="match status" value="3"/>
</dbReference>
<feature type="domain" description="PA14" evidence="5">
    <location>
        <begin position="1538"/>
        <end position="1680"/>
    </location>
</feature>
<evidence type="ECO:0000256" key="4">
    <source>
        <dbReference type="SAM" id="SignalP"/>
    </source>
</evidence>
<gene>
    <name evidence="6" type="ORF">JGI4_02177</name>
</gene>
<name>A0A0S4NED6_9BACT</name>
<dbReference type="Proteomes" id="UP000182011">
    <property type="component" value="Unassembled WGS sequence"/>
</dbReference>
<dbReference type="Pfam" id="PF07691">
    <property type="entry name" value="PA14"/>
    <property type="match status" value="1"/>
</dbReference>
<dbReference type="PANTHER" id="PTHR46580:SF2">
    <property type="entry name" value="MAM DOMAIN-CONTAINING PROTEIN"/>
    <property type="match status" value="1"/>
</dbReference>
<dbReference type="Pfam" id="PF13205">
    <property type="entry name" value="Big_5"/>
    <property type="match status" value="2"/>
</dbReference>
<dbReference type="InterPro" id="IPR028994">
    <property type="entry name" value="Integrin_alpha_N"/>
</dbReference>
<dbReference type="SUPFAM" id="SSF69318">
    <property type="entry name" value="Integrin alpha N-terminal domain"/>
    <property type="match status" value="2"/>
</dbReference>
<evidence type="ECO:0000256" key="2">
    <source>
        <dbReference type="ARBA" id="ARBA00022490"/>
    </source>
</evidence>
<keyword evidence="2" id="KW-0963">Cytoplasm</keyword>
<dbReference type="InterPro" id="IPR012334">
    <property type="entry name" value="Pectin_lyas_fold"/>
</dbReference>
<dbReference type="InterPro" id="IPR013517">
    <property type="entry name" value="FG-GAP"/>
</dbReference>
<dbReference type="Pfam" id="PF15780">
    <property type="entry name" value="ASH"/>
    <property type="match status" value="1"/>
</dbReference>
<accession>A0A0S4NED6</accession>
<dbReference type="InterPro" id="IPR039448">
    <property type="entry name" value="Beta_helix"/>
</dbReference>
<dbReference type="InterPro" id="IPR013783">
    <property type="entry name" value="Ig-like_fold"/>
</dbReference>
<dbReference type="GO" id="GO:0005737">
    <property type="term" value="C:cytoplasm"/>
    <property type="evidence" value="ECO:0007669"/>
    <property type="project" value="UniProtKB-SubCell"/>
</dbReference>
<dbReference type="SUPFAM" id="SSF56988">
    <property type="entry name" value="Anthrax protective antigen"/>
    <property type="match status" value="1"/>
</dbReference>
<evidence type="ECO:0000256" key="3">
    <source>
        <dbReference type="ARBA" id="ARBA00022729"/>
    </source>
</evidence>
<evidence type="ECO:0000256" key="1">
    <source>
        <dbReference type="ARBA" id="ARBA00004496"/>
    </source>
</evidence>
<feature type="signal peptide" evidence="4">
    <location>
        <begin position="1"/>
        <end position="18"/>
    </location>
</feature>
<dbReference type="PROSITE" id="PS51820">
    <property type="entry name" value="PA14"/>
    <property type="match status" value="1"/>
</dbReference>
<dbReference type="Gene3D" id="2.160.20.10">
    <property type="entry name" value="Single-stranded right-handed beta-helix, Pectin lyase-like"/>
    <property type="match status" value="2"/>
</dbReference>
<dbReference type="InterPro" id="IPR037524">
    <property type="entry name" value="PA14/GLEYA"/>
</dbReference>
<proteinExistence type="predicted"/>
<keyword evidence="3 4" id="KW-0732">Signal</keyword>
<dbReference type="PANTHER" id="PTHR46580">
    <property type="entry name" value="SENSOR KINASE-RELATED"/>
    <property type="match status" value="1"/>
</dbReference>
<dbReference type="InterPro" id="IPR006626">
    <property type="entry name" value="PbH1"/>
</dbReference>
<dbReference type="Pfam" id="PF13517">
    <property type="entry name" value="FG-GAP_3"/>
    <property type="match status" value="5"/>
</dbReference>
<dbReference type="Gene3D" id="3.90.182.10">
    <property type="entry name" value="Toxin - Anthrax Protective Antigen,domain 1"/>
    <property type="match status" value="1"/>
</dbReference>
<dbReference type="InterPro" id="IPR011050">
    <property type="entry name" value="Pectin_lyase_fold/virulence"/>
</dbReference>
<dbReference type="SMART" id="SM00758">
    <property type="entry name" value="PA14"/>
    <property type="match status" value="1"/>
</dbReference>
<dbReference type="InterPro" id="IPR011658">
    <property type="entry name" value="PA14_dom"/>
</dbReference>
<dbReference type="InterPro" id="IPR032812">
    <property type="entry name" value="SbsA_Ig"/>
</dbReference>
<protein>
    <submittedName>
        <fullName evidence="6">Parallel beta-helix repeat (Two copies)</fullName>
    </submittedName>
</protein>
<feature type="non-terminal residue" evidence="6">
    <location>
        <position position="1849"/>
    </location>
</feature>
<reference evidence="6 7" key="1">
    <citation type="submission" date="2015-11" db="EMBL/GenBank/DDBJ databases">
        <authorList>
            <person name="Zhang Y."/>
            <person name="Guo Z."/>
        </authorList>
    </citation>
    <scope>NUCLEOTIDE SEQUENCE [LARGE SCALE GENOMIC DNA]</scope>
    <source>
        <strain evidence="6">JGI-4</strain>
    </source>
</reference>
<dbReference type="SMART" id="SM00710">
    <property type="entry name" value="PbH1"/>
    <property type="match status" value="9"/>
</dbReference>
<dbReference type="Gene3D" id="2.60.40.10">
    <property type="entry name" value="Immunoglobulins"/>
    <property type="match status" value="2"/>
</dbReference>
<dbReference type="SUPFAM" id="SSF51126">
    <property type="entry name" value="Pectin lyase-like"/>
    <property type="match status" value="2"/>
</dbReference>
<comment type="subcellular location">
    <subcellularLocation>
        <location evidence="1">Cytoplasm</location>
    </subcellularLocation>
</comment>
<dbReference type="InterPro" id="IPR014755">
    <property type="entry name" value="Cu-Rt/internalin_Ig-like"/>
</dbReference>
<feature type="chain" id="PRO_5006624924" evidence="4">
    <location>
        <begin position="19"/>
        <end position="1849"/>
    </location>
</feature>